<proteinExistence type="inferred from homology"/>
<evidence type="ECO:0000256" key="4">
    <source>
        <dbReference type="ARBA" id="ARBA00023315"/>
    </source>
</evidence>
<dbReference type="GO" id="GO:0005829">
    <property type="term" value="C:cytosol"/>
    <property type="evidence" value="ECO:0007669"/>
    <property type="project" value="TreeGrafter"/>
</dbReference>
<evidence type="ECO:0000313" key="9">
    <source>
        <dbReference type="EMBL" id="MDC8638254.1"/>
    </source>
</evidence>
<reference evidence="9" key="1">
    <citation type="journal article" date="2022" name="Phytopathology">
        <title>Whole genome sequencing-based tracing of a 2022 introduction and outbreak of Xanthomonas hortorum pv. pelargonii.</title>
        <authorList>
            <person name="Iruegas Bocardo F."/>
            <person name="Weisberg A.J."/>
            <person name="Riutta E.R."/>
            <person name="Kilday K.B."/>
            <person name="Bonkowski J.C."/>
            <person name="Creswell T.C."/>
            <person name="Daughtrey M."/>
            <person name="Rane K.K."/>
            <person name="Grunwald N.J."/>
            <person name="Chang J.H."/>
            <person name="Putnam M."/>
        </authorList>
    </citation>
    <scope>NUCLEOTIDE SEQUENCE</scope>
    <source>
        <strain evidence="9">22-338</strain>
    </source>
</reference>
<dbReference type="Proteomes" id="UP001140230">
    <property type="component" value="Unassembled WGS sequence"/>
</dbReference>
<evidence type="ECO:0000256" key="6">
    <source>
        <dbReference type="PIRNR" id="PIRNR000446"/>
    </source>
</evidence>
<sequence>MCEAEAVQAARIGTRRDLAVMFPGQGSQSKGMGRALFAAFPQQTRRASEVLGYSIERLCLEDPDKQLNDTVYTQPALYVVSALGFLRKRIDGDPAAEAEYALGHSLGEYNALQAAGVFDFETGLRLVAKRGEIMGRVRDGAMAAVLQIDAARVREFLDGEGLHGVDLANYNTPTQTVVSGRKDDIERALAALQRAGIAAIALKVGGAFHSRYMREAAEEFATFAHGLDYATPRRTVIANSDAVPYGVDDVAKRLAAQIATPVRWLDSVRYLIDRGVSEFVEINGTILGRMVAEIRSAPPR</sequence>
<dbReference type="SMART" id="SM00827">
    <property type="entry name" value="PKS_AT"/>
    <property type="match status" value="1"/>
</dbReference>
<feature type="active site" evidence="7">
    <location>
        <position position="105"/>
    </location>
</feature>
<dbReference type="EMBL" id="JANWTP010000029">
    <property type="protein sequence ID" value="MDC8638254.1"/>
    <property type="molecule type" value="Genomic_DNA"/>
</dbReference>
<evidence type="ECO:0000256" key="3">
    <source>
        <dbReference type="ARBA" id="ARBA00022679"/>
    </source>
</evidence>
<dbReference type="InterPro" id="IPR004410">
    <property type="entry name" value="Malonyl_CoA-ACP_transAc_FabD"/>
</dbReference>
<reference evidence="9" key="2">
    <citation type="submission" date="2022-08" db="EMBL/GenBank/DDBJ databases">
        <authorList>
            <person name="Iruegas-Bocardo F."/>
            <person name="Weisberg A.J."/>
            <person name="Riutta E.R."/>
            <person name="Kilday K."/>
            <person name="Bonkowski J.C."/>
            <person name="Creswell T."/>
            <person name="Daughtrey M.L."/>
            <person name="Rane K."/>
            <person name="Grunwald N.J."/>
            <person name="Chang J.H."/>
            <person name="Putnam M.L."/>
        </authorList>
    </citation>
    <scope>NUCLEOTIDE SEQUENCE</scope>
    <source>
        <strain evidence="9">22-338</strain>
    </source>
</reference>
<feature type="domain" description="Malonyl-CoA:ACP transacylase (MAT)" evidence="8">
    <location>
        <begin position="21"/>
        <end position="300"/>
    </location>
</feature>
<dbReference type="GO" id="GO:0006633">
    <property type="term" value="P:fatty acid biosynthetic process"/>
    <property type="evidence" value="ECO:0007669"/>
    <property type="project" value="TreeGrafter"/>
</dbReference>
<keyword evidence="4 6" id="KW-0012">Acyltransferase</keyword>
<dbReference type="InterPro" id="IPR014043">
    <property type="entry name" value="Acyl_transferase_dom"/>
</dbReference>
<dbReference type="Gene3D" id="3.30.70.250">
    <property type="entry name" value="Malonyl-CoA ACP transacylase, ACP-binding"/>
    <property type="match status" value="1"/>
</dbReference>
<evidence type="ECO:0000256" key="1">
    <source>
        <dbReference type="ARBA" id="ARBA00013258"/>
    </source>
</evidence>
<comment type="similarity">
    <text evidence="6">Belongs to the fabD family.</text>
</comment>
<accession>A0A9X4BRH1</accession>
<dbReference type="InterPro" id="IPR024925">
    <property type="entry name" value="Malonyl_CoA-ACP_transAc"/>
</dbReference>
<dbReference type="InterPro" id="IPR016036">
    <property type="entry name" value="Malonyl_transacylase_ACP-bd"/>
</dbReference>
<comment type="caution">
    <text evidence="9">The sequence shown here is derived from an EMBL/GenBank/DDBJ whole genome shotgun (WGS) entry which is preliminary data.</text>
</comment>
<dbReference type="RefSeq" id="WP_104573363.1">
    <property type="nucleotide sequence ID" value="NZ_CP168178.1"/>
</dbReference>
<gene>
    <name evidence="9" type="primary">fabD</name>
    <name evidence="9" type="ORF">NY667_10535</name>
</gene>
<evidence type="ECO:0000256" key="7">
    <source>
        <dbReference type="PIRSR" id="PIRSR000446-1"/>
    </source>
</evidence>
<evidence type="ECO:0000313" key="10">
    <source>
        <dbReference type="Proteomes" id="UP001140230"/>
    </source>
</evidence>
<evidence type="ECO:0000256" key="5">
    <source>
        <dbReference type="ARBA" id="ARBA00048462"/>
    </source>
</evidence>
<keyword evidence="3 6" id="KW-0808">Transferase</keyword>
<dbReference type="InterPro" id="IPR001227">
    <property type="entry name" value="Ac_transferase_dom_sf"/>
</dbReference>
<dbReference type="PANTHER" id="PTHR42681:SF1">
    <property type="entry name" value="MALONYL-COA-ACYL CARRIER PROTEIN TRANSACYLASE, MITOCHONDRIAL"/>
    <property type="match status" value="1"/>
</dbReference>
<comment type="catalytic activity">
    <reaction evidence="5 6">
        <text>holo-[ACP] + malonyl-CoA = malonyl-[ACP] + CoA</text>
        <dbReference type="Rhea" id="RHEA:41792"/>
        <dbReference type="Rhea" id="RHEA-COMP:9623"/>
        <dbReference type="Rhea" id="RHEA-COMP:9685"/>
        <dbReference type="ChEBI" id="CHEBI:57287"/>
        <dbReference type="ChEBI" id="CHEBI:57384"/>
        <dbReference type="ChEBI" id="CHEBI:64479"/>
        <dbReference type="ChEBI" id="CHEBI:78449"/>
        <dbReference type="EC" id="2.3.1.39"/>
    </reaction>
</comment>
<dbReference type="PIRSF" id="PIRSF000446">
    <property type="entry name" value="Mct"/>
    <property type="match status" value="1"/>
</dbReference>
<dbReference type="SUPFAM" id="SSF52151">
    <property type="entry name" value="FabD/lysophospholipase-like"/>
    <property type="match status" value="1"/>
</dbReference>
<protein>
    <recommendedName>
        <fullName evidence="2 6">Malonyl CoA-acyl carrier protein transacylase</fullName>
        <ecNumber evidence="1 6">2.3.1.39</ecNumber>
    </recommendedName>
</protein>
<evidence type="ECO:0000259" key="8">
    <source>
        <dbReference type="SMART" id="SM00827"/>
    </source>
</evidence>
<organism evidence="9 10">
    <name type="scientific">Xanthomonas hortorum pv. hederae</name>
    <dbReference type="NCBI Taxonomy" id="453603"/>
    <lineage>
        <taxon>Bacteria</taxon>
        <taxon>Pseudomonadati</taxon>
        <taxon>Pseudomonadota</taxon>
        <taxon>Gammaproteobacteria</taxon>
        <taxon>Lysobacterales</taxon>
        <taxon>Lysobacteraceae</taxon>
        <taxon>Xanthomonas</taxon>
    </lineage>
</organism>
<dbReference type="Gene3D" id="3.40.366.10">
    <property type="entry name" value="Malonyl-Coenzyme A Acyl Carrier Protein, domain 2"/>
    <property type="match status" value="1"/>
</dbReference>
<dbReference type="PANTHER" id="PTHR42681">
    <property type="entry name" value="MALONYL-COA-ACYL CARRIER PROTEIN TRANSACYLASE, MITOCHONDRIAL"/>
    <property type="match status" value="1"/>
</dbReference>
<feature type="active site" evidence="7">
    <location>
        <position position="209"/>
    </location>
</feature>
<dbReference type="InterPro" id="IPR050858">
    <property type="entry name" value="Mal-CoA-ACP_Trans/PKS_FabD"/>
</dbReference>
<evidence type="ECO:0000256" key="2">
    <source>
        <dbReference type="ARBA" id="ARBA00018953"/>
    </source>
</evidence>
<dbReference type="GO" id="GO:0004314">
    <property type="term" value="F:[acyl-carrier-protein] S-malonyltransferase activity"/>
    <property type="evidence" value="ECO:0007669"/>
    <property type="project" value="UniProtKB-EC"/>
</dbReference>
<name>A0A9X4BRH1_9XANT</name>
<dbReference type="AlphaFoldDB" id="A0A9X4BRH1"/>
<dbReference type="NCBIfam" id="TIGR00128">
    <property type="entry name" value="fabD"/>
    <property type="match status" value="1"/>
</dbReference>
<dbReference type="EC" id="2.3.1.39" evidence="1 6"/>
<dbReference type="InterPro" id="IPR016035">
    <property type="entry name" value="Acyl_Trfase/lysoPLipase"/>
</dbReference>
<dbReference type="SUPFAM" id="SSF55048">
    <property type="entry name" value="Probable ACP-binding domain of malonyl-CoA ACP transacylase"/>
    <property type="match status" value="1"/>
</dbReference>
<dbReference type="Pfam" id="PF00698">
    <property type="entry name" value="Acyl_transf_1"/>
    <property type="match status" value="1"/>
</dbReference>